<dbReference type="VEuPathDB" id="TriTrypDB:C3747_19g95"/>
<comment type="caution">
    <text evidence="4">The sequence shown here is derived from an EMBL/GenBank/DDBJ whole genome shotgun (WGS) entry which is preliminary data.</text>
</comment>
<dbReference type="VEuPathDB" id="TriTrypDB:TcBrA4_0013530"/>
<evidence type="ECO:0000259" key="3">
    <source>
        <dbReference type="Pfam" id="PF08378"/>
    </source>
</evidence>
<feature type="region of interest" description="Disordered" evidence="1">
    <location>
        <begin position="168"/>
        <end position="193"/>
    </location>
</feature>
<evidence type="ECO:0000313" key="5">
    <source>
        <dbReference type="Proteomes" id="UP000246121"/>
    </source>
</evidence>
<dbReference type="VEuPathDB" id="TriTrypDB:C4B63_14g98"/>
<dbReference type="PANTHER" id="PTHR35287">
    <property type="entry name" value="SI:ZFOS-911D5.4"/>
    <property type="match status" value="1"/>
</dbReference>
<name>A0A2V2VN63_TRYCR</name>
<keyword evidence="2" id="KW-0472">Membrane</keyword>
<dbReference type="VEuPathDB" id="TriTrypDB:TCDM_03511"/>
<dbReference type="VEuPathDB" id="TriTrypDB:TcCLB.509797.50"/>
<dbReference type="VEuPathDB" id="TriTrypDB:TCSYLVIO_004706"/>
<keyword evidence="2" id="KW-0812">Transmembrane</keyword>
<reference evidence="4 5" key="1">
    <citation type="journal article" date="2018" name="Microb. Genom.">
        <title>Expanding an expanded genome: long-read sequencing of Trypanosoma cruzi.</title>
        <authorList>
            <person name="Berna L."/>
            <person name="Rodriguez M."/>
            <person name="Chiribao M.L."/>
            <person name="Parodi-Talice A."/>
            <person name="Pita S."/>
            <person name="Rijo G."/>
            <person name="Alvarez-Valin F."/>
            <person name="Robello C."/>
        </authorList>
    </citation>
    <scope>NUCLEOTIDE SEQUENCE [LARGE SCALE GENOMIC DNA]</scope>
    <source>
        <strain evidence="4 5">Dm28c</strain>
    </source>
</reference>
<dbReference type="VEuPathDB" id="TriTrypDB:TcCLB.504137.20"/>
<feature type="transmembrane region" description="Helical" evidence="2">
    <location>
        <begin position="12"/>
        <end position="36"/>
    </location>
</feature>
<gene>
    <name evidence="4" type="ORF">C4B63_14g98</name>
</gene>
<dbReference type="EMBL" id="PRFA01000014">
    <property type="protein sequence ID" value="PWU97760.1"/>
    <property type="molecule type" value="Genomic_DNA"/>
</dbReference>
<organism evidence="4 5">
    <name type="scientific">Trypanosoma cruzi</name>
    <dbReference type="NCBI Taxonomy" id="5693"/>
    <lineage>
        <taxon>Eukaryota</taxon>
        <taxon>Discoba</taxon>
        <taxon>Euglenozoa</taxon>
        <taxon>Kinetoplastea</taxon>
        <taxon>Metakinetoplastina</taxon>
        <taxon>Trypanosomatida</taxon>
        <taxon>Trypanosomatidae</taxon>
        <taxon>Trypanosoma</taxon>
        <taxon>Schizotrypanum</taxon>
    </lineage>
</organism>
<accession>A0A2V2VN63</accession>
<dbReference type="Proteomes" id="UP000246121">
    <property type="component" value="Unassembled WGS sequence"/>
</dbReference>
<evidence type="ECO:0000313" key="4">
    <source>
        <dbReference type="EMBL" id="PWU97760.1"/>
    </source>
</evidence>
<dbReference type="Pfam" id="PF08378">
    <property type="entry name" value="NERD"/>
    <property type="match status" value="1"/>
</dbReference>
<proteinExistence type="predicted"/>
<keyword evidence="2" id="KW-1133">Transmembrane helix</keyword>
<protein>
    <recommendedName>
        <fullName evidence="3">NERD domain-containing protein</fullName>
    </recommendedName>
</protein>
<evidence type="ECO:0000256" key="1">
    <source>
        <dbReference type="SAM" id="MobiDB-lite"/>
    </source>
</evidence>
<dbReference type="PANTHER" id="PTHR35287:SF1">
    <property type="entry name" value="SI:ZFOS-911D5.4"/>
    <property type="match status" value="1"/>
</dbReference>
<sequence length="426" mass="48733">MGDFVANVLYWLPTALMTLVTCVTIFIAVGLAQGFFRNTLSSLSWRNILFFTAMSSRQKQLLASMQAEELVEAALRSAGWKHVFLRRRVPVQRLGHNREIDVVAVGPVVLVVEVKNWRGQVWSNGSRWFQLPDNSKRALEFEDILEDNLVKAAALRRFIENDRRIPLSDHHMTGNHRSPTEEGDITQDKSRGHGTWYTDRRVHKQCGEFVLPVVVFTNPAVVLDPSTVKQKERVFNLASFQLFAKQLMQEMRGPLVRGGRPWWRLAQRLRLILLGSVQRPSAISIHVEERVAAAVETMRTWDMIYLHSGCLIHGDVTELHLPSIKLWIERKHILDVEVWWFDGFIGLLRGLWEGGGGMVRVRFDAVQRLLMGRDEIAIPIPPRNLKHMTANDRLVVKTAGSRVTVTVALADVCRLRFSHHMQDSHI</sequence>
<dbReference type="VEuPathDB" id="TriTrypDB:TcCL_NonESM01942"/>
<dbReference type="VEuPathDB" id="TriTrypDB:Tc_MARK_3492"/>
<dbReference type="VEuPathDB" id="TriTrypDB:TcG_04182"/>
<evidence type="ECO:0000256" key="2">
    <source>
        <dbReference type="SAM" id="Phobius"/>
    </source>
</evidence>
<dbReference type="InterPro" id="IPR011528">
    <property type="entry name" value="NERD"/>
</dbReference>
<dbReference type="VEuPathDB" id="TriTrypDB:BCY84_11249"/>
<feature type="domain" description="NERD" evidence="3">
    <location>
        <begin position="65"/>
        <end position="161"/>
    </location>
</feature>
<dbReference type="AlphaFoldDB" id="A0A2V2VN63"/>
<dbReference type="VEuPathDB" id="TriTrypDB:ECC02_000529"/>